<gene>
    <name evidence="2" type="ORF">QSP1433_LOCUS16437</name>
</gene>
<evidence type="ECO:0000313" key="2">
    <source>
        <dbReference type="EMBL" id="CAD9705799.1"/>
    </source>
</evidence>
<accession>A0A7S2WSP2</accession>
<feature type="region of interest" description="Disordered" evidence="1">
    <location>
        <begin position="1"/>
        <end position="56"/>
    </location>
</feature>
<organism evidence="2">
    <name type="scientific">Mucochytrium quahogii</name>
    <dbReference type="NCBI Taxonomy" id="96639"/>
    <lineage>
        <taxon>Eukaryota</taxon>
        <taxon>Sar</taxon>
        <taxon>Stramenopiles</taxon>
        <taxon>Bigyra</taxon>
        <taxon>Labyrinthulomycetes</taxon>
        <taxon>Thraustochytrida</taxon>
        <taxon>Thraustochytriidae</taxon>
        <taxon>Mucochytrium</taxon>
    </lineage>
</organism>
<reference evidence="2" key="1">
    <citation type="submission" date="2021-01" db="EMBL/GenBank/DDBJ databases">
        <authorList>
            <person name="Corre E."/>
            <person name="Pelletier E."/>
            <person name="Niang G."/>
            <person name="Scheremetjew M."/>
            <person name="Finn R."/>
            <person name="Kale V."/>
            <person name="Holt S."/>
            <person name="Cochrane G."/>
            <person name="Meng A."/>
            <person name="Brown T."/>
            <person name="Cohen L."/>
        </authorList>
    </citation>
    <scope>NUCLEOTIDE SEQUENCE</scope>
    <source>
        <strain evidence="2">NY070348D</strain>
    </source>
</reference>
<feature type="region of interest" description="Disordered" evidence="1">
    <location>
        <begin position="226"/>
        <end position="256"/>
    </location>
</feature>
<proteinExistence type="predicted"/>
<feature type="compositionally biased region" description="Polar residues" evidence="1">
    <location>
        <begin position="1"/>
        <end position="10"/>
    </location>
</feature>
<protein>
    <submittedName>
        <fullName evidence="2">Uncharacterized protein</fullName>
    </submittedName>
</protein>
<dbReference type="EMBL" id="HBHK01026143">
    <property type="protein sequence ID" value="CAD9705799.1"/>
    <property type="molecule type" value="Transcribed_RNA"/>
</dbReference>
<dbReference type="AlphaFoldDB" id="A0A7S2WSP2"/>
<evidence type="ECO:0000256" key="1">
    <source>
        <dbReference type="SAM" id="MobiDB-lite"/>
    </source>
</evidence>
<sequence>MDPPQNNYFVQENKPHSSDNNLNHESRHLSSPATPSRKKSHHLQTKPMTTHAGPTIALNQNHNPNLRHLMMNEGTTSPDIAKSNTFPNRNLALAYLQAFGAMNNPLMRSPTPTLTFRPAFLSRPGLEASPVSAVSKINQPQVLCENKAVSSATKAVQRMYSLLAGAVDPPRRKRQRQVYTQDEKEMVISADAHGRRNRLRVSRALGMPDGTSDMLLSRHRNKTEASMQASKKRRQINDVVVPETTQEDPEEPTKNSELASLQHLIDELLTEGANLNTSAAKGTLSKIKTLMADLKDKS</sequence>
<name>A0A7S2WSP2_9STRA</name>
<feature type="compositionally biased region" description="Basic and acidic residues" evidence="1">
    <location>
        <begin position="13"/>
        <end position="28"/>
    </location>
</feature>